<feature type="chain" id="PRO_5003120465" evidence="2">
    <location>
        <begin position="20"/>
        <end position="166"/>
    </location>
</feature>
<evidence type="ECO:0000256" key="1">
    <source>
        <dbReference type="ARBA" id="ARBA00022729"/>
    </source>
</evidence>
<reference evidence="3 4" key="1">
    <citation type="journal article" date="2010" name="Nat. Biotechnol.">
        <title>Genome sequence of the model mushroom Schizophyllum commune.</title>
        <authorList>
            <person name="Ohm R.A."/>
            <person name="de Jong J.F."/>
            <person name="Lugones L.G."/>
            <person name="Aerts A."/>
            <person name="Kothe E."/>
            <person name="Stajich J.E."/>
            <person name="de Vries R.P."/>
            <person name="Record E."/>
            <person name="Levasseur A."/>
            <person name="Baker S.E."/>
            <person name="Bartholomew K.A."/>
            <person name="Coutinho P.M."/>
            <person name="Erdmann S."/>
            <person name="Fowler T.J."/>
            <person name="Gathman A.C."/>
            <person name="Lombard V."/>
            <person name="Henrissat B."/>
            <person name="Knabe N."/>
            <person name="Kuees U."/>
            <person name="Lilly W.W."/>
            <person name="Lindquist E."/>
            <person name="Lucas S."/>
            <person name="Magnuson J.K."/>
            <person name="Piumi F."/>
            <person name="Raudaskoski M."/>
            <person name="Salamov A."/>
            <person name="Schmutz J."/>
            <person name="Schwarze F.W.M.R."/>
            <person name="vanKuyk P.A."/>
            <person name="Horton J.S."/>
            <person name="Grigoriev I.V."/>
            <person name="Woesten H.A.B."/>
        </authorList>
    </citation>
    <scope>NUCLEOTIDE SEQUENCE [LARGE SCALE GENOMIC DNA]</scope>
    <source>
        <strain evidence="4">H4-8 / FGSC 9210</strain>
    </source>
</reference>
<evidence type="ECO:0000313" key="3">
    <source>
        <dbReference type="EMBL" id="EFI98195.1"/>
    </source>
</evidence>
<dbReference type="HOGENOM" id="CLU_1603684_0_0_1"/>
<dbReference type="PANTHER" id="PTHR31836">
    <property type="match status" value="1"/>
</dbReference>
<dbReference type="InterPro" id="IPR036908">
    <property type="entry name" value="RlpA-like_sf"/>
</dbReference>
<protein>
    <submittedName>
        <fullName evidence="3">Non-Catalytic module family EXPN protein</fullName>
    </submittedName>
</protein>
<dbReference type="KEGG" id="scm:SCHCO_02698689"/>
<dbReference type="VEuPathDB" id="FungiDB:SCHCODRAFT_02698689"/>
<evidence type="ECO:0000313" key="4">
    <source>
        <dbReference type="Proteomes" id="UP000007431"/>
    </source>
</evidence>
<sequence length="166" mass="17433">MQFTLSSAIALVLAGAVTAMPIVETNNSTSLLDERAANLITGGPYEATMTYYAPNGGYGACGTPIANTDFAIAMKQSLFESYNTEHPGNQNLNPLCGTPVRITSLETPNAQGVVAYIRDSCPGCQGDKGIDATPALCTAVTGQADCMLQGTFRVKWKFGPNPAPDY</sequence>
<dbReference type="STRING" id="578458.D8Q2W0"/>
<dbReference type="AlphaFoldDB" id="D8Q2W0"/>
<dbReference type="RefSeq" id="XP_003033098.1">
    <property type="nucleotide sequence ID" value="XM_003033052.1"/>
</dbReference>
<dbReference type="GeneID" id="9592774"/>
<dbReference type="CDD" id="cd22191">
    <property type="entry name" value="DPBB_RlpA_EXP_N-like"/>
    <property type="match status" value="1"/>
</dbReference>
<keyword evidence="1 2" id="KW-0732">Signal</keyword>
<dbReference type="EMBL" id="GL377305">
    <property type="protein sequence ID" value="EFI98195.1"/>
    <property type="molecule type" value="Genomic_DNA"/>
</dbReference>
<dbReference type="Gene3D" id="2.40.40.10">
    <property type="entry name" value="RlpA-like domain"/>
    <property type="match status" value="1"/>
</dbReference>
<dbReference type="InParanoid" id="D8Q2W0"/>
<dbReference type="PANTHER" id="PTHR31836:SF28">
    <property type="entry name" value="SRCR DOMAIN-CONTAINING PROTEIN-RELATED"/>
    <property type="match status" value="1"/>
</dbReference>
<feature type="signal peptide" evidence="2">
    <location>
        <begin position="1"/>
        <end position="19"/>
    </location>
</feature>
<dbReference type="Proteomes" id="UP000007431">
    <property type="component" value="Unassembled WGS sequence"/>
</dbReference>
<accession>D8Q2W0</accession>
<gene>
    <name evidence="3" type="ORF">SCHCODRAFT_233905</name>
</gene>
<evidence type="ECO:0000256" key="2">
    <source>
        <dbReference type="SAM" id="SignalP"/>
    </source>
</evidence>
<dbReference type="OMA" id="TNSDMIC"/>
<keyword evidence="4" id="KW-1185">Reference proteome</keyword>
<dbReference type="SUPFAM" id="SSF50685">
    <property type="entry name" value="Barwin-like endoglucanases"/>
    <property type="match status" value="1"/>
</dbReference>
<organism evidence="4">
    <name type="scientific">Schizophyllum commune (strain H4-8 / FGSC 9210)</name>
    <name type="common">Split gill fungus</name>
    <dbReference type="NCBI Taxonomy" id="578458"/>
    <lineage>
        <taxon>Eukaryota</taxon>
        <taxon>Fungi</taxon>
        <taxon>Dikarya</taxon>
        <taxon>Basidiomycota</taxon>
        <taxon>Agaricomycotina</taxon>
        <taxon>Agaricomycetes</taxon>
        <taxon>Agaricomycetidae</taxon>
        <taxon>Agaricales</taxon>
        <taxon>Schizophyllaceae</taxon>
        <taxon>Schizophyllum</taxon>
    </lineage>
</organism>
<proteinExistence type="predicted"/>
<name>D8Q2W0_SCHCM</name>
<dbReference type="InterPro" id="IPR051477">
    <property type="entry name" value="Expansin_CellWall"/>
</dbReference>
<dbReference type="OrthoDB" id="623670at2759"/>